<keyword evidence="2" id="KW-1133">Transmembrane helix</keyword>
<evidence type="ECO:0000256" key="1">
    <source>
        <dbReference type="SAM" id="MobiDB-lite"/>
    </source>
</evidence>
<feature type="transmembrane region" description="Helical" evidence="2">
    <location>
        <begin position="104"/>
        <end position="123"/>
    </location>
</feature>
<name>A0ABU2MGL5_9ACTN</name>
<evidence type="ECO:0000256" key="2">
    <source>
        <dbReference type="SAM" id="Phobius"/>
    </source>
</evidence>
<accession>A0ABU2MGL5</accession>
<comment type="caution">
    <text evidence="3">The sequence shown here is derived from an EMBL/GenBank/DDBJ whole genome shotgun (WGS) entry which is preliminary data.</text>
</comment>
<proteinExistence type="predicted"/>
<reference evidence="4" key="1">
    <citation type="submission" date="2023-07" db="EMBL/GenBank/DDBJ databases">
        <title>30 novel species of actinomycetes from the DSMZ collection.</title>
        <authorList>
            <person name="Nouioui I."/>
        </authorList>
    </citation>
    <scope>NUCLEOTIDE SEQUENCE [LARGE SCALE GENOMIC DNA]</scope>
    <source>
        <strain evidence="4">DSM 44743</strain>
    </source>
</reference>
<evidence type="ECO:0000313" key="3">
    <source>
        <dbReference type="EMBL" id="MDT0331704.1"/>
    </source>
</evidence>
<keyword evidence="2" id="KW-0472">Membrane</keyword>
<dbReference type="RefSeq" id="WP_311514170.1">
    <property type="nucleotide sequence ID" value="NZ_JAVREP010000026.1"/>
</dbReference>
<dbReference type="Proteomes" id="UP001183390">
    <property type="component" value="Unassembled WGS sequence"/>
</dbReference>
<keyword evidence="2" id="KW-0812">Transmembrane</keyword>
<sequence>MLRHLLGLLVGIVLVPPLWIAVSWAAGGMPDLLDGEVTFATVAAAVLLILLGFVGAYLAAARLSPLTAGAAGLLLAALALWPAVHPASLGTAMSWLNPESFVYPGGPGVTVALPVGALLLFSAGMPGRWREPLPGPGGARVVASASREGFRGGEPVEKPWDGRVGDTVPEVPEATPSIVTPAPTAVWGAEDDPDKTTTPFRRGETGAVWTPLDDESARRD</sequence>
<protein>
    <submittedName>
        <fullName evidence="3">YIP1 family protein</fullName>
    </submittedName>
</protein>
<feature type="transmembrane region" description="Helical" evidence="2">
    <location>
        <begin position="39"/>
        <end position="59"/>
    </location>
</feature>
<gene>
    <name evidence="3" type="ORF">RM479_25130</name>
</gene>
<feature type="region of interest" description="Disordered" evidence="1">
    <location>
        <begin position="168"/>
        <end position="220"/>
    </location>
</feature>
<feature type="transmembrane region" description="Helical" evidence="2">
    <location>
        <begin position="66"/>
        <end position="84"/>
    </location>
</feature>
<dbReference type="EMBL" id="JAVREP010000026">
    <property type="protein sequence ID" value="MDT0331704.1"/>
    <property type="molecule type" value="Genomic_DNA"/>
</dbReference>
<keyword evidence="4" id="KW-1185">Reference proteome</keyword>
<organism evidence="3 4">
    <name type="scientific">Nocardiopsis lambiniae</name>
    <dbReference type="NCBI Taxonomy" id="3075539"/>
    <lineage>
        <taxon>Bacteria</taxon>
        <taxon>Bacillati</taxon>
        <taxon>Actinomycetota</taxon>
        <taxon>Actinomycetes</taxon>
        <taxon>Streptosporangiales</taxon>
        <taxon>Nocardiopsidaceae</taxon>
        <taxon>Nocardiopsis</taxon>
    </lineage>
</organism>
<evidence type="ECO:0000313" key="4">
    <source>
        <dbReference type="Proteomes" id="UP001183390"/>
    </source>
</evidence>